<feature type="domain" description="HTH araC/xylS-type" evidence="4">
    <location>
        <begin position="17"/>
        <end position="115"/>
    </location>
</feature>
<dbReference type="Gene3D" id="1.10.10.60">
    <property type="entry name" value="Homeodomain-like"/>
    <property type="match status" value="2"/>
</dbReference>
<evidence type="ECO:0000313" key="5">
    <source>
        <dbReference type="EMBL" id="MFD2034019.1"/>
    </source>
</evidence>
<proteinExistence type="predicted"/>
<dbReference type="InterPro" id="IPR050908">
    <property type="entry name" value="SmbC-like"/>
</dbReference>
<dbReference type="InterPro" id="IPR011256">
    <property type="entry name" value="Reg_factor_effector_dom_sf"/>
</dbReference>
<dbReference type="SMART" id="SM00871">
    <property type="entry name" value="AraC_E_bind"/>
    <property type="match status" value="1"/>
</dbReference>
<keyword evidence="1" id="KW-0805">Transcription regulation</keyword>
<dbReference type="RefSeq" id="WP_376883838.1">
    <property type="nucleotide sequence ID" value="NZ_JBHUHR010000015.1"/>
</dbReference>
<dbReference type="InterPro" id="IPR009057">
    <property type="entry name" value="Homeodomain-like_sf"/>
</dbReference>
<evidence type="ECO:0000256" key="3">
    <source>
        <dbReference type="ARBA" id="ARBA00023163"/>
    </source>
</evidence>
<dbReference type="Proteomes" id="UP001597361">
    <property type="component" value="Unassembled WGS sequence"/>
</dbReference>
<name>A0ABW4VIW5_9BACT</name>
<dbReference type="PANTHER" id="PTHR40055">
    <property type="entry name" value="TRANSCRIPTIONAL REGULATOR YGIV-RELATED"/>
    <property type="match status" value="1"/>
</dbReference>
<accession>A0ABW4VIW5</accession>
<evidence type="ECO:0000256" key="2">
    <source>
        <dbReference type="ARBA" id="ARBA00023125"/>
    </source>
</evidence>
<reference evidence="6" key="1">
    <citation type="journal article" date="2019" name="Int. J. Syst. Evol. Microbiol.">
        <title>The Global Catalogue of Microorganisms (GCM) 10K type strain sequencing project: providing services to taxonomists for standard genome sequencing and annotation.</title>
        <authorList>
            <consortium name="The Broad Institute Genomics Platform"/>
            <consortium name="The Broad Institute Genome Sequencing Center for Infectious Disease"/>
            <person name="Wu L."/>
            <person name="Ma J."/>
        </authorList>
    </citation>
    <scope>NUCLEOTIDE SEQUENCE [LARGE SCALE GENOMIC DNA]</scope>
    <source>
        <strain evidence="6">CGMCC 1.15180</strain>
    </source>
</reference>
<dbReference type="SUPFAM" id="SSF46689">
    <property type="entry name" value="Homeodomain-like"/>
    <property type="match status" value="2"/>
</dbReference>
<evidence type="ECO:0000259" key="4">
    <source>
        <dbReference type="PROSITE" id="PS01124"/>
    </source>
</evidence>
<dbReference type="InterPro" id="IPR010499">
    <property type="entry name" value="AraC_E-bd"/>
</dbReference>
<dbReference type="Pfam" id="PF12833">
    <property type="entry name" value="HTH_18"/>
    <property type="match status" value="1"/>
</dbReference>
<keyword evidence="6" id="KW-1185">Reference proteome</keyword>
<dbReference type="InterPro" id="IPR029442">
    <property type="entry name" value="GyrI-like"/>
</dbReference>
<gene>
    <name evidence="5" type="ORF">ACFSKL_04410</name>
</gene>
<dbReference type="InterPro" id="IPR018060">
    <property type="entry name" value="HTH_AraC"/>
</dbReference>
<dbReference type="PANTHER" id="PTHR40055:SF2">
    <property type="entry name" value="DNA GYRASE INHIBITOR"/>
    <property type="match status" value="1"/>
</dbReference>
<dbReference type="EMBL" id="JBHUHR010000015">
    <property type="protein sequence ID" value="MFD2034019.1"/>
    <property type="molecule type" value="Genomic_DNA"/>
</dbReference>
<sequence length="305" mass="35454">MIITDKEIQADYKNRINRVFEFIDENLESELSLNTVSEIAFFSPFHFHRVFKLITGETLNEYITRRRIEKSALDLLHINISTTEIAHKIGFSDNSSFSRAFKKYYGVSPTEFKKQNPNRLSKIRQLESKNGHEYPDYDKYICIIDNLKNWIKMNAKIEITEMSKMNLAYVSSIGPQNLENAYGKLIQWATPQGLMNDQTKMVTIYHDSFKVTQADKVRMSASILLNKPVEADGEIGLTSIEAGKFIVGSFEIGLNEFEKSWTGLFLWMNENGYKKADRNPFEIYHNNFNEHPERKAIVDFYVPIE</sequence>
<keyword evidence="2" id="KW-0238">DNA-binding</keyword>
<dbReference type="SUPFAM" id="SSF55136">
    <property type="entry name" value="Probable bacterial effector-binding domain"/>
    <property type="match status" value="1"/>
</dbReference>
<dbReference type="InterPro" id="IPR020449">
    <property type="entry name" value="Tscrpt_reg_AraC-type_HTH"/>
</dbReference>
<dbReference type="PRINTS" id="PR00032">
    <property type="entry name" value="HTHARAC"/>
</dbReference>
<dbReference type="SMART" id="SM00342">
    <property type="entry name" value="HTH_ARAC"/>
    <property type="match status" value="1"/>
</dbReference>
<protein>
    <submittedName>
        <fullName evidence="5">GyrI-like domain-containing protein</fullName>
    </submittedName>
</protein>
<comment type="caution">
    <text evidence="5">The sequence shown here is derived from an EMBL/GenBank/DDBJ whole genome shotgun (WGS) entry which is preliminary data.</text>
</comment>
<evidence type="ECO:0000256" key="1">
    <source>
        <dbReference type="ARBA" id="ARBA00023015"/>
    </source>
</evidence>
<organism evidence="5 6">
    <name type="scientific">Belliella marina</name>
    <dbReference type="NCBI Taxonomy" id="1644146"/>
    <lineage>
        <taxon>Bacteria</taxon>
        <taxon>Pseudomonadati</taxon>
        <taxon>Bacteroidota</taxon>
        <taxon>Cytophagia</taxon>
        <taxon>Cytophagales</taxon>
        <taxon>Cyclobacteriaceae</taxon>
        <taxon>Belliella</taxon>
    </lineage>
</organism>
<dbReference type="Gene3D" id="3.20.80.10">
    <property type="entry name" value="Regulatory factor, effector binding domain"/>
    <property type="match status" value="1"/>
</dbReference>
<dbReference type="Pfam" id="PF06445">
    <property type="entry name" value="GyrI-like"/>
    <property type="match status" value="1"/>
</dbReference>
<dbReference type="PROSITE" id="PS01124">
    <property type="entry name" value="HTH_ARAC_FAMILY_2"/>
    <property type="match status" value="1"/>
</dbReference>
<keyword evidence="3" id="KW-0804">Transcription</keyword>
<evidence type="ECO:0000313" key="6">
    <source>
        <dbReference type="Proteomes" id="UP001597361"/>
    </source>
</evidence>